<dbReference type="Gene3D" id="3.90.230.10">
    <property type="entry name" value="Creatinase/methionine aminopeptidase superfamily"/>
    <property type="match status" value="1"/>
</dbReference>
<comment type="caution">
    <text evidence="12">The sequence shown here is derived from an EMBL/GenBank/DDBJ whole genome shotgun (WGS) entry which is preliminary data.</text>
</comment>
<comment type="function">
    <text evidence="8 9">Cotranslationally removes the N-terminal methionine from nascent proteins. The N-terminal methionine is often cleaved when the second residue in the primary sequence is small and uncharged (Met-Ala-, Cys, Gly, Pro, Ser, Thr, or Val).</text>
</comment>
<dbReference type="SUPFAM" id="SSF46785">
    <property type="entry name" value="Winged helix' DNA-binding domain"/>
    <property type="match status" value="1"/>
</dbReference>
<gene>
    <name evidence="12" type="ORF">HW555_005141</name>
</gene>
<comment type="cofactor">
    <cofactor evidence="2">
        <name>Mn(2+)</name>
        <dbReference type="ChEBI" id="CHEBI:29035"/>
    </cofactor>
</comment>
<feature type="binding site" evidence="8">
    <location>
        <position position="206"/>
    </location>
    <ligand>
        <name>a divalent metal cation</name>
        <dbReference type="ChEBI" id="CHEBI:60240"/>
        <label>1</label>
    </ligand>
</feature>
<proteinExistence type="inferred from homology"/>
<evidence type="ECO:0000256" key="2">
    <source>
        <dbReference type="ARBA" id="ARBA00001936"/>
    </source>
</evidence>
<comment type="cofactor">
    <cofactor evidence="8">
        <name>Co(2+)</name>
        <dbReference type="ChEBI" id="CHEBI:48828"/>
    </cofactor>
    <cofactor evidence="8">
        <name>Zn(2+)</name>
        <dbReference type="ChEBI" id="CHEBI:29105"/>
    </cofactor>
    <cofactor evidence="8">
        <name>Mn(2+)</name>
        <dbReference type="ChEBI" id="CHEBI:29035"/>
    </cofactor>
    <cofactor evidence="8">
        <name>Fe(2+)</name>
        <dbReference type="ChEBI" id="CHEBI:29033"/>
    </cofactor>
    <text evidence="8">Binds 2 divalent metal cations per subunit. Has a high-affinity and a low affinity metal-binding site. The true nature of the physiological cofactor is under debate. The enzyme is active with cobalt, zinc, manganese or divalent iron ions. Most likely, methionine aminopeptidases function as mononuclear Fe(2+)-metalloproteases under physiological conditions, and the catalytically relevant metal-binding site has been assigned to the histidine-containing high-affinity site.</text>
</comment>
<feature type="binding site" evidence="8">
    <location>
        <position position="414"/>
    </location>
    <ligand>
        <name>a divalent metal cation</name>
        <dbReference type="ChEBI" id="CHEBI:60240"/>
        <label>2</label>
        <note>catalytic</note>
    </ligand>
</feature>
<keyword evidence="4 8" id="KW-0031">Aminopeptidase</keyword>
<feature type="compositionally biased region" description="Basic and acidic residues" evidence="10">
    <location>
        <begin position="87"/>
        <end position="105"/>
    </location>
</feature>
<dbReference type="GO" id="GO:0046872">
    <property type="term" value="F:metal ion binding"/>
    <property type="evidence" value="ECO:0007669"/>
    <property type="project" value="UniProtKB-UniRule"/>
</dbReference>
<feature type="binding site" evidence="8">
    <location>
        <position position="217"/>
    </location>
    <ligand>
        <name>a divalent metal cation</name>
        <dbReference type="ChEBI" id="CHEBI:60240"/>
        <label>1</label>
    </ligand>
</feature>
<evidence type="ECO:0000256" key="5">
    <source>
        <dbReference type="ARBA" id="ARBA00022670"/>
    </source>
</evidence>
<dbReference type="HAMAP" id="MF_03175">
    <property type="entry name" value="MetAP_2_euk"/>
    <property type="match status" value="1"/>
</dbReference>
<evidence type="ECO:0000256" key="1">
    <source>
        <dbReference type="ARBA" id="ARBA00000294"/>
    </source>
</evidence>
<dbReference type="AlphaFoldDB" id="A0A835GKB5"/>
<feature type="region of interest" description="Disordered" evidence="10">
    <location>
        <begin position="83"/>
        <end position="105"/>
    </location>
</feature>
<keyword evidence="8" id="KW-0963">Cytoplasm</keyword>
<feature type="binding site" evidence="8">
    <location>
        <position position="294"/>
    </location>
    <ligand>
        <name>substrate</name>
    </ligand>
</feature>
<evidence type="ECO:0000313" key="12">
    <source>
        <dbReference type="EMBL" id="KAF9417844.1"/>
    </source>
</evidence>
<dbReference type="PRINTS" id="PR00599">
    <property type="entry name" value="MAPEPTIDASE"/>
</dbReference>
<dbReference type="EC" id="3.4.11.18" evidence="8"/>
<dbReference type="InterPro" id="IPR001714">
    <property type="entry name" value="Pept_M24_MAP"/>
</dbReference>
<dbReference type="InterPro" id="IPR036005">
    <property type="entry name" value="Creatinase/aminopeptidase-like"/>
</dbReference>
<evidence type="ECO:0000259" key="11">
    <source>
        <dbReference type="Pfam" id="PF00557"/>
    </source>
</evidence>
<name>A0A835GKB5_SPOEX</name>
<evidence type="ECO:0000256" key="4">
    <source>
        <dbReference type="ARBA" id="ARBA00022438"/>
    </source>
</evidence>
<dbReference type="CDD" id="cd01088">
    <property type="entry name" value="MetAP2"/>
    <property type="match status" value="1"/>
</dbReference>
<evidence type="ECO:0000256" key="10">
    <source>
        <dbReference type="SAM" id="MobiDB-lite"/>
    </source>
</evidence>
<dbReference type="Gene3D" id="1.10.10.10">
    <property type="entry name" value="Winged helix-like DNA-binding domain superfamily/Winged helix DNA-binding domain"/>
    <property type="match status" value="1"/>
</dbReference>
<comment type="cofactor">
    <cofactor evidence="3">
        <name>Fe(2+)</name>
        <dbReference type="ChEBI" id="CHEBI:29033"/>
    </cofactor>
</comment>
<dbReference type="SUPFAM" id="SSF55920">
    <property type="entry name" value="Creatinase/aminopeptidase"/>
    <property type="match status" value="1"/>
</dbReference>
<reference evidence="12" key="1">
    <citation type="submission" date="2020-08" db="EMBL/GenBank/DDBJ databases">
        <title>Spodoptera exigua strain:BAW_Kor-Di-RS1 Genome sequencing and assembly.</title>
        <authorList>
            <person name="Kim J."/>
            <person name="Nam H.Y."/>
            <person name="Kwon M."/>
            <person name="Choi J.H."/>
            <person name="Cho S.R."/>
            <person name="Kim G.-H."/>
        </authorList>
    </citation>
    <scope>NUCLEOTIDE SEQUENCE</scope>
    <source>
        <strain evidence="12">BAW_Kor-Di-RS1</strain>
        <tissue evidence="12">Whole-body</tissue>
    </source>
</reference>
<dbReference type="NCBIfam" id="TIGR00501">
    <property type="entry name" value="met_pdase_II"/>
    <property type="match status" value="1"/>
</dbReference>
<keyword evidence="13" id="KW-1185">Reference proteome</keyword>
<dbReference type="GO" id="GO:0070006">
    <property type="term" value="F:metalloaminopeptidase activity"/>
    <property type="evidence" value="ECO:0007669"/>
    <property type="project" value="UniProtKB-UniRule"/>
</dbReference>
<evidence type="ECO:0000313" key="13">
    <source>
        <dbReference type="Proteomes" id="UP000648187"/>
    </source>
</evidence>
<evidence type="ECO:0000256" key="3">
    <source>
        <dbReference type="ARBA" id="ARBA00001954"/>
    </source>
</evidence>
<feature type="binding site" evidence="8">
    <location>
        <position position="217"/>
    </location>
    <ligand>
        <name>a divalent metal cation</name>
        <dbReference type="ChEBI" id="CHEBI:60240"/>
        <label>2</label>
        <note>catalytic</note>
    </ligand>
</feature>
<comment type="catalytic activity">
    <reaction evidence="1 8 9">
        <text>Release of N-terminal amino acids, preferentially methionine, from peptides and arylamides.</text>
        <dbReference type="EC" id="3.4.11.18"/>
    </reaction>
</comment>
<comment type="similarity">
    <text evidence="8">Belongs to the peptidase M24A family. Methionine aminopeptidase eukaryotic type 2 subfamily.</text>
</comment>
<evidence type="ECO:0000256" key="8">
    <source>
        <dbReference type="HAMAP-Rule" id="MF_03175"/>
    </source>
</evidence>
<dbReference type="PANTHER" id="PTHR45777">
    <property type="entry name" value="METHIONINE AMINOPEPTIDASE 2"/>
    <property type="match status" value="1"/>
</dbReference>
<dbReference type="PANTHER" id="PTHR45777:SF2">
    <property type="entry name" value="METHIONINE AMINOPEPTIDASE 2"/>
    <property type="match status" value="1"/>
</dbReference>
<dbReference type="Pfam" id="PF00557">
    <property type="entry name" value="Peptidase_M24"/>
    <property type="match status" value="1"/>
</dbReference>
<dbReference type="GO" id="GO:0006508">
    <property type="term" value="P:proteolysis"/>
    <property type="evidence" value="ECO:0007669"/>
    <property type="project" value="UniProtKB-KW"/>
</dbReference>
<evidence type="ECO:0000256" key="6">
    <source>
        <dbReference type="ARBA" id="ARBA00022723"/>
    </source>
</evidence>
<dbReference type="InterPro" id="IPR000994">
    <property type="entry name" value="Pept_M24"/>
</dbReference>
<feature type="region of interest" description="Disordered" evidence="10">
    <location>
        <begin position="12"/>
        <end position="71"/>
    </location>
</feature>
<dbReference type="GO" id="GO:0005737">
    <property type="term" value="C:cytoplasm"/>
    <property type="evidence" value="ECO:0007669"/>
    <property type="project" value="UniProtKB-SubCell"/>
</dbReference>
<feature type="binding site" evidence="8">
    <location>
        <position position="414"/>
    </location>
    <ligand>
        <name>a divalent metal cation</name>
        <dbReference type="ChEBI" id="CHEBI:60240"/>
        <label>1</label>
    </ligand>
</feature>
<dbReference type="Proteomes" id="UP000648187">
    <property type="component" value="Unassembled WGS sequence"/>
</dbReference>
<feature type="domain" description="Peptidase M24" evidence="11">
    <location>
        <begin position="123"/>
        <end position="320"/>
    </location>
</feature>
<dbReference type="InterPro" id="IPR050247">
    <property type="entry name" value="Met_Aminopeptidase_Type2"/>
</dbReference>
<comment type="subcellular location">
    <subcellularLocation>
        <location evidence="8">Cytoplasm</location>
    </subcellularLocation>
</comment>
<dbReference type="InterPro" id="IPR018349">
    <property type="entry name" value="Pept_M24A_MAP2_BS"/>
</dbReference>
<dbReference type="InterPro" id="IPR002468">
    <property type="entry name" value="Pept_M24A_MAP2"/>
</dbReference>
<feature type="binding site" evidence="8">
    <location>
        <position position="186"/>
    </location>
    <ligand>
        <name>substrate</name>
    </ligand>
</feature>
<evidence type="ECO:0000256" key="7">
    <source>
        <dbReference type="ARBA" id="ARBA00022801"/>
    </source>
</evidence>
<dbReference type="EMBL" id="JACKWZ010000064">
    <property type="protein sequence ID" value="KAF9417844.1"/>
    <property type="molecule type" value="Genomic_DNA"/>
</dbReference>
<protein>
    <recommendedName>
        <fullName evidence="8">Methionine aminopeptidase 2</fullName>
        <shortName evidence="8">MAP 2</shortName>
        <shortName evidence="8">MetAP 2</shortName>
        <ecNumber evidence="8">3.4.11.18</ecNumber>
    </recommendedName>
    <alternativeName>
        <fullName evidence="8">Peptidase M</fullName>
    </alternativeName>
</protein>
<keyword evidence="5 8" id="KW-0645">Protease</keyword>
<feature type="binding site" evidence="8">
    <location>
        <position position="286"/>
    </location>
    <ligand>
        <name>a divalent metal cation</name>
        <dbReference type="ChEBI" id="CHEBI:60240"/>
        <label>2</label>
        <note>catalytic</note>
    </ligand>
</feature>
<keyword evidence="6 8" id="KW-0479">Metal-binding</keyword>
<dbReference type="PROSITE" id="PS01202">
    <property type="entry name" value="MAP_2"/>
    <property type="match status" value="1"/>
</dbReference>
<accession>A0A835GKB5</accession>
<dbReference type="GO" id="GO:0004239">
    <property type="term" value="F:initiator methionyl aminopeptidase activity"/>
    <property type="evidence" value="ECO:0007669"/>
    <property type="project" value="UniProtKB-UniRule"/>
</dbReference>
<dbReference type="InterPro" id="IPR036388">
    <property type="entry name" value="WH-like_DNA-bd_sf"/>
</dbReference>
<feature type="compositionally biased region" description="Basic residues" evidence="10">
    <location>
        <begin position="48"/>
        <end position="57"/>
    </location>
</feature>
<dbReference type="InterPro" id="IPR036390">
    <property type="entry name" value="WH_DNA-bd_sf"/>
</dbReference>
<evidence type="ECO:0000256" key="9">
    <source>
        <dbReference type="RuleBase" id="RU003653"/>
    </source>
</evidence>
<keyword evidence="7 8" id="KW-0378">Hydrolase</keyword>
<organism evidence="12 13">
    <name type="scientific">Spodoptera exigua</name>
    <name type="common">Beet armyworm</name>
    <name type="synonym">Noctua fulgens</name>
    <dbReference type="NCBI Taxonomy" id="7107"/>
    <lineage>
        <taxon>Eukaryota</taxon>
        <taxon>Metazoa</taxon>
        <taxon>Ecdysozoa</taxon>
        <taxon>Arthropoda</taxon>
        <taxon>Hexapoda</taxon>
        <taxon>Insecta</taxon>
        <taxon>Pterygota</taxon>
        <taxon>Neoptera</taxon>
        <taxon>Endopterygota</taxon>
        <taxon>Lepidoptera</taxon>
        <taxon>Glossata</taxon>
        <taxon>Ditrysia</taxon>
        <taxon>Noctuoidea</taxon>
        <taxon>Noctuidae</taxon>
        <taxon>Amphipyrinae</taxon>
        <taxon>Spodoptera</taxon>
    </lineage>
</organism>
<sequence length="433" mass="48214">MADEELKTVEALENENEAAADNVSTEVANASEKIEALTVDDAPAKGDGKKKKNKNKSGKGPNKEQTNPPTIPIAELYPDGNFPEGEITEHGPAEGIDERTAKERFSSEEKRALDRLHQDIYQEIRHAAEAHRQTRKYMRDWIKPGMTMIQICEELESTARRLIGEDGLKAGLAFPTGCSRNHCAAHYTPNTGDTTVLEYDDVVKIDFGTHINGRIIDCAFTLSFNPRYDPLVKGVQEATEAGIKASGVDVRLCDVGAAVQEVMESHEVELDGQVYQVKPIRNLNGHSIGPYRIHAGKTVPIVKGGETTRMEENEFYAIETFGSTGRGQVHDDMDCSHYMKNFDQQFVPLRLQSSKQLLNLINKNFGTLAFCKRWLERAGASRYAMALKDLCDKGVVDAYPPLCDIKGCYTAQFEHTILLRPTCKEIISRGDDY</sequence>
<feature type="binding site" evidence="8">
    <location>
        <position position="319"/>
    </location>
    <ligand>
        <name>a divalent metal cation</name>
        <dbReference type="ChEBI" id="CHEBI:60240"/>
        <label>2</label>
        <note>catalytic</note>
    </ligand>
</feature>